<accession>A0A1W0X9R9</accession>
<feature type="region of interest" description="Disordered" evidence="1">
    <location>
        <begin position="33"/>
        <end position="52"/>
    </location>
</feature>
<gene>
    <name evidence="2" type="ORF">BV898_01968</name>
</gene>
<dbReference type="Proteomes" id="UP000192578">
    <property type="component" value="Unassembled WGS sequence"/>
</dbReference>
<evidence type="ECO:0000256" key="1">
    <source>
        <dbReference type="SAM" id="MobiDB-lite"/>
    </source>
</evidence>
<evidence type="ECO:0000313" key="3">
    <source>
        <dbReference type="Proteomes" id="UP000192578"/>
    </source>
</evidence>
<organism evidence="2 3">
    <name type="scientific">Hypsibius exemplaris</name>
    <name type="common">Freshwater tardigrade</name>
    <dbReference type="NCBI Taxonomy" id="2072580"/>
    <lineage>
        <taxon>Eukaryota</taxon>
        <taxon>Metazoa</taxon>
        <taxon>Ecdysozoa</taxon>
        <taxon>Tardigrada</taxon>
        <taxon>Eutardigrada</taxon>
        <taxon>Parachela</taxon>
        <taxon>Hypsibioidea</taxon>
        <taxon>Hypsibiidae</taxon>
        <taxon>Hypsibius</taxon>
    </lineage>
</organism>
<reference evidence="3" key="1">
    <citation type="submission" date="2017-01" db="EMBL/GenBank/DDBJ databases">
        <title>Comparative genomics of anhydrobiosis in the tardigrade Hypsibius dujardini.</title>
        <authorList>
            <person name="Yoshida Y."/>
            <person name="Koutsovoulos G."/>
            <person name="Laetsch D."/>
            <person name="Stevens L."/>
            <person name="Kumar S."/>
            <person name="Horikawa D."/>
            <person name="Ishino K."/>
            <person name="Komine S."/>
            <person name="Tomita M."/>
            <person name="Blaxter M."/>
            <person name="Arakawa K."/>
        </authorList>
    </citation>
    <scope>NUCLEOTIDE SEQUENCE [LARGE SCALE GENOMIC DNA]</scope>
    <source>
        <strain evidence="3">Z151</strain>
    </source>
</reference>
<proteinExistence type="predicted"/>
<feature type="compositionally biased region" description="Basic residues" evidence="1">
    <location>
        <begin position="33"/>
        <end position="49"/>
    </location>
</feature>
<comment type="caution">
    <text evidence="2">The sequence shown here is derived from an EMBL/GenBank/DDBJ whole genome shotgun (WGS) entry which is preliminary data.</text>
</comment>
<evidence type="ECO:0000313" key="2">
    <source>
        <dbReference type="EMBL" id="OQV24011.1"/>
    </source>
</evidence>
<name>A0A1W0X9R9_HYPEX</name>
<dbReference type="EMBL" id="MTYJ01000008">
    <property type="protein sequence ID" value="OQV24011.1"/>
    <property type="molecule type" value="Genomic_DNA"/>
</dbReference>
<sequence>MQANPSDPTGTAIKTASVYSLTLIHKSSCFPAYHKKRKPNQPVSRRRRRDCVTTSELKAAPVRPQTLETPWVTLDVSGKNDQTSGEPYSFTPRRRRSAIILTFSTPTMKDRGGNCSGS</sequence>
<dbReference type="AlphaFoldDB" id="A0A1W0X9R9"/>
<keyword evidence="3" id="KW-1185">Reference proteome</keyword>
<protein>
    <submittedName>
        <fullName evidence="2">Uncharacterized protein</fullName>
    </submittedName>
</protein>